<keyword evidence="2" id="KW-1185">Reference proteome</keyword>
<protein>
    <submittedName>
        <fullName evidence="1">Uncharacterized protein</fullName>
    </submittedName>
</protein>
<organism evidence="1 2">
    <name type="scientific">Ramularia collo-cygni</name>
    <dbReference type="NCBI Taxonomy" id="112498"/>
    <lineage>
        <taxon>Eukaryota</taxon>
        <taxon>Fungi</taxon>
        <taxon>Dikarya</taxon>
        <taxon>Ascomycota</taxon>
        <taxon>Pezizomycotina</taxon>
        <taxon>Dothideomycetes</taxon>
        <taxon>Dothideomycetidae</taxon>
        <taxon>Mycosphaerellales</taxon>
        <taxon>Mycosphaerellaceae</taxon>
        <taxon>Ramularia</taxon>
    </lineage>
</organism>
<dbReference type="OrthoDB" id="3650741at2759"/>
<accession>A0A2D3VBF5</accession>
<dbReference type="AlphaFoldDB" id="A0A2D3VBF5"/>
<dbReference type="GeneID" id="35602002"/>
<dbReference type="RefSeq" id="XP_023627905.1">
    <property type="nucleotide sequence ID" value="XM_023772137.1"/>
</dbReference>
<evidence type="ECO:0000313" key="1">
    <source>
        <dbReference type="EMBL" id="CZT21016.1"/>
    </source>
</evidence>
<evidence type="ECO:0000313" key="2">
    <source>
        <dbReference type="Proteomes" id="UP000225277"/>
    </source>
</evidence>
<dbReference type="Proteomes" id="UP000225277">
    <property type="component" value="Unassembled WGS sequence"/>
</dbReference>
<gene>
    <name evidence="1" type="ORF">RCC_06877</name>
</gene>
<name>A0A2D3VBF5_9PEZI</name>
<dbReference type="EMBL" id="FJUY01000010">
    <property type="protein sequence ID" value="CZT21016.1"/>
    <property type="molecule type" value="Genomic_DNA"/>
</dbReference>
<sequence>MTTLQLRAHLEALPKELYDEIYELTFTPPTGTTIHIEHSPFNDGMFYDCAVPYAEFPLKLLQVSRATRMKVATLHFSRNIFIVRRYSLLYTWLKYRLPSDHRLLLRDVRCRAPVRRDPSSPFPEEEIQAGFVRFMFDDMRDTRFTFGYVEPVDAEGAR</sequence>
<reference evidence="1 2" key="1">
    <citation type="submission" date="2016-03" db="EMBL/GenBank/DDBJ databases">
        <authorList>
            <person name="Ploux O."/>
        </authorList>
    </citation>
    <scope>NUCLEOTIDE SEQUENCE [LARGE SCALE GENOMIC DNA]</scope>
    <source>
        <strain evidence="1 2">URUG2</strain>
    </source>
</reference>
<proteinExistence type="predicted"/>